<dbReference type="Proteomes" id="UP000284767">
    <property type="component" value="Unassembled WGS sequence"/>
</dbReference>
<evidence type="ECO:0000313" key="17">
    <source>
        <dbReference type="Proteomes" id="UP000284767"/>
    </source>
</evidence>
<evidence type="ECO:0000313" key="18">
    <source>
        <dbReference type="Proteomes" id="UP000433532"/>
    </source>
</evidence>
<dbReference type="InterPro" id="IPR004089">
    <property type="entry name" value="MCPsignal_dom"/>
</dbReference>
<dbReference type="Gene3D" id="1.10.287.950">
    <property type="entry name" value="Methyl-accepting chemotaxis protein"/>
    <property type="match status" value="1"/>
</dbReference>
<accession>A0A1S1BW25</accession>
<dbReference type="SMART" id="SM00283">
    <property type="entry name" value="MA"/>
    <property type="match status" value="1"/>
</dbReference>
<evidence type="ECO:0000256" key="5">
    <source>
        <dbReference type="ARBA" id="ARBA00022692"/>
    </source>
</evidence>
<proteinExistence type="inferred from homology"/>
<dbReference type="SMR" id="A0A069QCP0"/>
<dbReference type="PANTHER" id="PTHR32089">
    <property type="entry name" value="METHYL-ACCEPTING CHEMOTAXIS PROTEIN MCPB"/>
    <property type="match status" value="1"/>
</dbReference>
<feature type="domain" description="Methyl-accepting transducer" evidence="12">
    <location>
        <begin position="173"/>
        <end position="265"/>
    </location>
</feature>
<evidence type="ECO:0000256" key="11">
    <source>
        <dbReference type="SAM" id="Phobius"/>
    </source>
</evidence>
<keyword evidence="2" id="KW-1003">Cell membrane</keyword>
<organism evidence="13 16">
    <name type="scientific">Pseudomonas aeruginosa</name>
    <dbReference type="NCBI Taxonomy" id="287"/>
    <lineage>
        <taxon>Bacteria</taxon>
        <taxon>Pseudomonadati</taxon>
        <taxon>Pseudomonadota</taxon>
        <taxon>Gammaproteobacteria</taxon>
        <taxon>Pseudomonadales</taxon>
        <taxon>Pseudomonadaceae</taxon>
        <taxon>Pseudomonas</taxon>
    </lineage>
</organism>
<evidence type="ECO:0000313" key="15">
    <source>
        <dbReference type="EMBL" id="RPM08921.1"/>
    </source>
</evidence>
<evidence type="ECO:0000313" key="13">
    <source>
        <dbReference type="EMBL" id="CRN95583.1"/>
    </source>
</evidence>
<comment type="subcellular location">
    <subcellularLocation>
        <location evidence="1">Cell membrane</location>
    </subcellularLocation>
</comment>
<evidence type="ECO:0000259" key="12">
    <source>
        <dbReference type="PROSITE" id="PS50111"/>
    </source>
</evidence>
<dbReference type="PROSITE" id="PS50111">
    <property type="entry name" value="CHEMOTAXIS_TRANSDUC_2"/>
    <property type="match status" value="1"/>
</dbReference>
<dbReference type="EMBL" id="NSNE01000018">
    <property type="protein sequence ID" value="RPM08921.1"/>
    <property type="molecule type" value="Genomic_DNA"/>
</dbReference>
<reference evidence="15 17" key="4">
    <citation type="submission" date="2019-01" db="EMBL/GenBank/DDBJ databases">
        <title>The Pseudomonas aeruginosa pan-genome provides new insights on its population structure, horizontal gene transfer and pathogenicity.</title>
        <authorList>
            <person name="Freschi L."/>
            <person name="Vincent A.T."/>
            <person name="Jeukens J."/>
            <person name="Emond-Rheault J.-G."/>
            <person name="Kukavica-Ibrulj I."/>
            <person name="Dupont M.-J."/>
            <person name="Charette S.J."/>
            <person name="Boyle B."/>
            <person name="Levesque R.C."/>
        </authorList>
    </citation>
    <scope>NUCLEOTIDE SEQUENCE [LARGE SCALE GENOMIC DNA]</scope>
    <source>
        <strain evidence="15 17">PA-W36</strain>
    </source>
</reference>
<comment type="similarity">
    <text evidence="9">Belongs to the methyl-accepting chemotaxis (MCP) protein family.</text>
</comment>
<dbReference type="PANTHER" id="PTHR32089:SF120">
    <property type="entry name" value="METHYL-ACCEPTING CHEMOTAXIS PROTEIN TLPQ"/>
    <property type="match status" value="1"/>
</dbReference>
<dbReference type="EMBL" id="CVVU01000013">
    <property type="protein sequence ID" value="CRN95583.1"/>
    <property type="molecule type" value="Genomic_DNA"/>
</dbReference>
<keyword evidence="8 10" id="KW-0807">Transducer</keyword>
<dbReference type="InterPro" id="IPR004090">
    <property type="entry name" value="Chemotax_Me-accpt_rcpt"/>
</dbReference>
<keyword evidence="7 11" id="KW-0472">Membrane</keyword>
<evidence type="ECO:0000256" key="8">
    <source>
        <dbReference type="ARBA" id="ARBA00023224"/>
    </source>
</evidence>
<evidence type="ECO:0000256" key="2">
    <source>
        <dbReference type="ARBA" id="ARBA00022475"/>
    </source>
</evidence>
<protein>
    <submittedName>
        <fullName evidence="13 14">Methyl-accepting chemotaxis protein</fullName>
    </submittedName>
</protein>
<accession>A0A069QCP0</accession>
<dbReference type="AlphaFoldDB" id="A0A069QCP0"/>
<comment type="caution">
    <text evidence="13">The sequence shown here is derived from an EMBL/GenBank/DDBJ whole genome shotgun (WGS) entry which is preliminary data.</text>
</comment>
<keyword evidence="6 11" id="KW-1133">Transmembrane helix</keyword>
<dbReference type="Proteomes" id="UP000045039">
    <property type="component" value="Unassembled WGS sequence"/>
</dbReference>
<evidence type="ECO:0000256" key="6">
    <source>
        <dbReference type="ARBA" id="ARBA00022989"/>
    </source>
</evidence>
<evidence type="ECO:0000256" key="9">
    <source>
        <dbReference type="ARBA" id="ARBA00029447"/>
    </source>
</evidence>
<dbReference type="Pfam" id="PF00015">
    <property type="entry name" value="MCPsignal"/>
    <property type="match status" value="1"/>
</dbReference>
<dbReference type="GO" id="GO:0007165">
    <property type="term" value="P:signal transduction"/>
    <property type="evidence" value="ECO:0007669"/>
    <property type="project" value="UniProtKB-KW"/>
</dbReference>
<dbReference type="PRINTS" id="PR00260">
    <property type="entry name" value="CHEMTRNSDUCR"/>
</dbReference>
<keyword evidence="3" id="KW-0488">Methylation</keyword>
<keyword evidence="5 11" id="KW-0812">Transmembrane</keyword>
<dbReference type="OMA" id="HIDQMAQ"/>
<evidence type="ECO:0000256" key="10">
    <source>
        <dbReference type="PROSITE-ProRule" id="PRU00284"/>
    </source>
</evidence>
<reference evidence="15 17" key="3">
    <citation type="submission" date="2017-08" db="EMBL/GenBank/DDBJ databases">
        <authorList>
            <person name="Feschi L."/>
            <person name="Jeukens J."/>
            <person name="Emond-Rheault J.-G."/>
            <person name="Kukavica-Ibrulj I."/>
            <person name="Boyle B."/>
            <person name="Levesque R.C."/>
        </authorList>
    </citation>
    <scope>NUCLEOTIDE SEQUENCE [LARGE SCALE GENOMIC DNA]</scope>
    <source>
        <strain evidence="15 17">PA-W36</strain>
    </source>
</reference>
<reference evidence="14 18" key="5">
    <citation type="submission" date="2019-11" db="EMBL/GenBank/DDBJ databases">
        <title>Genomes of ocular Pseudomonas aeruginosa isolates.</title>
        <authorList>
            <person name="Khan M."/>
            <person name="Rice S.A."/>
            <person name="Willcox M.D.P."/>
            <person name="Stapleton F."/>
        </authorList>
    </citation>
    <scope>NUCLEOTIDE SEQUENCE [LARGE SCALE GENOMIC DNA]</scope>
    <source>
        <strain evidence="14 18">PA221</strain>
    </source>
</reference>
<dbReference type="EMBL" id="WOAD01000005">
    <property type="protein sequence ID" value="MUI35152.1"/>
    <property type="molecule type" value="Genomic_DNA"/>
</dbReference>
<keyword evidence="4" id="KW-0145">Chemotaxis</keyword>
<gene>
    <name evidence="13" type="primary">mcp4</name>
    <name evidence="14" type="ORF">GNQ48_09040</name>
    <name evidence="15" type="ORF">IPC1295_25695</name>
    <name evidence="13" type="ORF">PAERUG_P19_London_7_VIM_2_05_10_00366</name>
</gene>
<dbReference type="Proteomes" id="UP000433532">
    <property type="component" value="Unassembled WGS sequence"/>
</dbReference>
<feature type="transmembrane region" description="Helical" evidence="11">
    <location>
        <begin position="38"/>
        <end position="57"/>
    </location>
</feature>
<dbReference type="eggNOG" id="COG0840">
    <property type="taxonomic scope" value="Bacteria"/>
</dbReference>
<reference evidence="16" key="1">
    <citation type="submission" date="2015-06" db="EMBL/GenBank/DDBJ databases">
        <authorList>
            <person name="Radhakrishnan Rajesh"/>
            <person name="Underwood Anthony"/>
            <person name="Al-Shahib Ali"/>
        </authorList>
    </citation>
    <scope>NUCLEOTIDE SEQUENCE [LARGE SCALE GENOMIC DNA]</scope>
    <source>
        <strain evidence="16">P19_London_7_VIM_2_05_10</strain>
    </source>
</reference>
<dbReference type="GO" id="GO:0006935">
    <property type="term" value="P:chemotaxis"/>
    <property type="evidence" value="ECO:0007669"/>
    <property type="project" value="UniProtKB-KW"/>
</dbReference>
<dbReference type="GO" id="GO:0005886">
    <property type="term" value="C:plasma membrane"/>
    <property type="evidence" value="ECO:0007669"/>
    <property type="project" value="UniProtKB-SubCell"/>
</dbReference>
<evidence type="ECO:0000256" key="7">
    <source>
        <dbReference type="ARBA" id="ARBA00023136"/>
    </source>
</evidence>
<evidence type="ECO:0000256" key="1">
    <source>
        <dbReference type="ARBA" id="ARBA00004236"/>
    </source>
</evidence>
<evidence type="ECO:0000256" key="4">
    <source>
        <dbReference type="ARBA" id="ARBA00022500"/>
    </source>
</evidence>
<dbReference type="SUPFAM" id="SSF58104">
    <property type="entry name" value="Methyl-accepting chemotaxis protein (MCP) signaling domain"/>
    <property type="match status" value="1"/>
</dbReference>
<evidence type="ECO:0000313" key="16">
    <source>
        <dbReference type="Proteomes" id="UP000045039"/>
    </source>
</evidence>
<reference evidence="13" key="2">
    <citation type="submission" date="2015-06" db="EMBL/GenBank/DDBJ databases">
        <authorList>
            <person name="Radhakrishnan R."/>
            <person name="Underwood A."/>
            <person name="Al-Shahib A."/>
        </authorList>
    </citation>
    <scope>NUCLEOTIDE SEQUENCE</scope>
    <source>
        <strain evidence="13">P19_London_7_VIM_2_05_10</strain>
    </source>
</reference>
<name>A0A069QCP0_PSEAI</name>
<evidence type="ECO:0000256" key="3">
    <source>
        <dbReference type="ARBA" id="ARBA00022481"/>
    </source>
</evidence>
<dbReference type="GO" id="GO:0004888">
    <property type="term" value="F:transmembrane signaling receptor activity"/>
    <property type="evidence" value="ECO:0007669"/>
    <property type="project" value="InterPro"/>
</dbReference>
<sequence length="390" mass="42774">MRESLGVSLPSRPLLLKLGLLSLPWALCAGLHAVGLGVWLVLALGWFASLAMLVLLLRAPRQAVANANPQADAASPAWSAAQRALADETAQLDGHARQIDELLHSAIRQLSDSFHGLAERIDTQRGLSHSLIERYDGRGQVDEGINFQDFVRTTQQTLSLFVEATLETSRTSQQLVERMDQVRLKITEILQSTQDMDAIAKQTNLLALNAAIEAARAGESGRGFAVVADEVRALSTRSTEFSAAIRKHVDVVHHEIQDAESAISQLADKDMSFALDSKHKIQGMLDDLEAMNRHTLKVIHELDRLSLEVGQGVDAAVTALQFQDMGSQLLGQMRKHHARLGAFALGLGALEARPRQEWPERVAREVEELRRPLPSPVSQNSVNVGEVELF</sequence>
<evidence type="ECO:0000313" key="14">
    <source>
        <dbReference type="EMBL" id="MUI35152.1"/>
    </source>
</evidence>